<comment type="caution">
    <text evidence="2">The sequence shown here is derived from an EMBL/GenBank/DDBJ whole genome shotgun (WGS) entry which is preliminary data.</text>
</comment>
<dbReference type="OrthoDB" id="9774608at2"/>
<evidence type="ECO:0000313" key="2">
    <source>
        <dbReference type="EMBL" id="KAA5601934.1"/>
    </source>
</evidence>
<keyword evidence="3" id="KW-1185">Reference proteome</keyword>
<dbReference type="PANTHER" id="PTHR33408:SF2">
    <property type="entry name" value="TRANSPOSASE DDE DOMAIN-CONTAINING PROTEIN"/>
    <property type="match status" value="1"/>
</dbReference>
<dbReference type="InterPro" id="IPR008490">
    <property type="entry name" value="Transposase_InsH_N"/>
</dbReference>
<dbReference type="RefSeq" id="WP_150097232.1">
    <property type="nucleotide sequence ID" value="NZ_VWPL01000011.1"/>
</dbReference>
<sequence length="209" mass="23336">MAHYFREPDRRQRFLLPVDMMDWLPQGDIVHLIVDAVALMDLSKFEATCKIGRAGQAPFAPRVLLALLIYAYSHGVRSSRAIERLCERDAGYRFIVGEHVPDHSVIARFRQRHAERMKGLFLQVLELCREAGLIRLGLVALDGTKVKAAAGLDANRTAAHLDGEIARMLTEAETIIRILRSPIRLAGRFVANSPDRGEVSLTFRSPPGA</sequence>
<dbReference type="EMBL" id="VWPL01000011">
    <property type="protein sequence ID" value="KAA5601934.1"/>
    <property type="molecule type" value="Genomic_DNA"/>
</dbReference>
<accession>A0A5M6I176</accession>
<name>A0A5M6I176_9HYPH</name>
<feature type="domain" description="Transposase InsH N-terminal" evidence="1">
    <location>
        <begin position="20"/>
        <end position="112"/>
    </location>
</feature>
<gene>
    <name evidence="2" type="ORF">F1193_08400</name>
</gene>
<proteinExistence type="predicted"/>
<reference evidence="2 3" key="1">
    <citation type="submission" date="2019-09" db="EMBL/GenBank/DDBJ databases">
        <title>Draft Whole-Genome sequence of Blastochloris sulfoviridis DSM 729.</title>
        <authorList>
            <person name="Meyer T.E."/>
            <person name="Kyndt J.A."/>
        </authorList>
    </citation>
    <scope>NUCLEOTIDE SEQUENCE [LARGE SCALE GENOMIC DNA]</scope>
    <source>
        <strain evidence="2 3">DSM 729</strain>
    </source>
</reference>
<organism evidence="2 3">
    <name type="scientific">Blastochloris sulfoviridis</name>
    <dbReference type="NCBI Taxonomy" id="50712"/>
    <lineage>
        <taxon>Bacteria</taxon>
        <taxon>Pseudomonadati</taxon>
        <taxon>Pseudomonadota</taxon>
        <taxon>Alphaproteobacteria</taxon>
        <taxon>Hyphomicrobiales</taxon>
        <taxon>Blastochloridaceae</taxon>
        <taxon>Blastochloris</taxon>
    </lineage>
</organism>
<evidence type="ECO:0000259" key="1">
    <source>
        <dbReference type="Pfam" id="PF05598"/>
    </source>
</evidence>
<dbReference type="PANTHER" id="PTHR33408">
    <property type="entry name" value="TRANSPOSASE"/>
    <property type="match status" value="1"/>
</dbReference>
<evidence type="ECO:0000313" key="3">
    <source>
        <dbReference type="Proteomes" id="UP000323886"/>
    </source>
</evidence>
<dbReference type="Pfam" id="PF05598">
    <property type="entry name" value="DUF772"/>
    <property type="match status" value="1"/>
</dbReference>
<protein>
    <submittedName>
        <fullName evidence="2">Transposase</fullName>
    </submittedName>
</protein>
<dbReference type="Proteomes" id="UP000323886">
    <property type="component" value="Unassembled WGS sequence"/>
</dbReference>
<dbReference type="AlphaFoldDB" id="A0A5M6I176"/>